<comment type="similarity">
    <text evidence="1">Belongs to the YciI family.</text>
</comment>
<comment type="caution">
    <text evidence="3">The sequence shown here is derived from an EMBL/GenBank/DDBJ whole genome shotgun (WGS) entry which is preliminary data.</text>
</comment>
<evidence type="ECO:0000313" key="3">
    <source>
        <dbReference type="EMBL" id="GMA26072.1"/>
    </source>
</evidence>
<dbReference type="Proteomes" id="UP001157091">
    <property type="component" value="Unassembled WGS sequence"/>
</dbReference>
<name>A0ABQ6I772_9MICO</name>
<sequence length="43" mass="4813">MTADDLDVATALLDEDPFREVGVVARREIREWVQVMGPWAPSA</sequence>
<accession>A0ABQ6I772</accession>
<keyword evidence="4" id="KW-1185">Reference proteome</keyword>
<evidence type="ECO:0000313" key="4">
    <source>
        <dbReference type="Proteomes" id="UP001157091"/>
    </source>
</evidence>
<evidence type="ECO:0000256" key="1">
    <source>
        <dbReference type="ARBA" id="ARBA00007689"/>
    </source>
</evidence>
<feature type="domain" description="YCII-related" evidence="2">
    <location>
        <begin position="2"/>
        <end position="32"/>
    </location>
</feature>
<reference evidence="4" key="1">
    <citation type="journal article" date="2019" name="Int. J. Syst. Evol. Microbiol.">
        <title>The Global Catalogue of Microorganisms (GCM) 10K type strain sequencing project: providing services to taxonomists for standard genome sequencing and annotation.</title>
        <authorList>
            <consortium name="The Broad Institute Genomics Platform"/>
            <consortium name="The Broad Institute Genome Sequencing Center for Infectious Disease"/>
            <person name="Wu L."/>
            <person name="Ma J."/>
        </authorList>
    </citation>
    <scope>NUCLEOTIDE SEQUENCE [LARGE SCALE GENOMIC DNA]</scope>
    <source>
        <strain evidence="4">NBRC 106348</strain>
    </source>
</reference>
<dbReference type="Pfam" id="PF03795">
    <property type="entry name" value="YCII"/>
    <property type="match status" value="1"/>
</dbReference>
<dbReference type="InterPro" id="IPR011008">
    <property type="entry name" value="Dimeric_a/b-barrel"/>
</dbReference>
<proteinExistence type="inferred from homology"/>
<dbReference type="SUPFAM" id="SSF54909">
    <property type="entry name" value="Dimeric alpha+beta barrel"/>
    <property type="match status" value="1"/>
</dbReference>
<protein>
    <recommendedName>
        <fullName evidence="2">YCII-related domain-containing protein</fullName>
    </recommendedName>
</protein>
<dbReference type="InterPro" id="IPR005545">
    <property type="entry name" value="YCII"/>
</dbReference>
<dbReference type="EMBL" id="BSUK01000001">
    <property type="protein sequence ID" value="GMA26072.1"/>
    <property type="molecule type" value="Genomic_DNA"/>
</dbReference>
<gene>
    <name evidence="3" type="ORF">GCM10025864_38310</name>
</gene>
<organism evidence="3 4">
    <name type="scientific">Luteimicrobium album</name>
    <dbReference type="NCBI Taxonomy" id="1054550"/>
    <lineage>
        <taxon>Bacteria</taxon>
        <taxon>Bacillati</taxon>
        <taxon>Actinomycetota</taxon>
        <taxon>Actinomycetes</taxon>
        <taxon>Micrococcales</taxon>
        <taxon>Luteimicrobium</taxon>
    </lineage>
</organism>
<evidence type="ECO:0000259" key="2">
    <source>
        <dbReference type="Pfam" id="PF03795"/>
    </source>
</evidence>